<feature type="region of interest" description="Disordered" evidence="8">
    <location>
        <begin position="1726"/>
        <end position="1748"/>
    </location>
</feature>
<proteinExistence type="inferred from homology"/>
<dbReference type="InterPro" id="IPR036961">
    <property type="entry name" value="Kinesin_motor_dom_sf"/>
</dbReference>
<keyword evidence="2 6" id="KW-0547">Nucleotide-binding</keyword>
<feature type="coiled-coil region" evidence="7">
    <location>
        <begin position="1543"/>
        <end position="1570"/>
    </location>
</feature>
<feature type="region of interest" description="Disordered" evidence="8">
    <location>
        <begin position="1663"/>
        <end position="1689"/>
    </location>
</feature>
<evidence type="ECO:0000256" key="5">
    <source>
        <dbReference type="ARBA" id="ARBA00023175"/>
    </source>
</evidence>
<dbReference type="PRINTS" id="PR00380">
    <property type="entry name" value="KINESINHEAVY"/>
</dbReference>
<feature type="compositionally biased region" description="Polar residues" evidence="8">
    <location>
        <begin position="1663"/>
        <end position="1676"/>
    </location>
</feature>
<keyword evidence="3 6" id="KW-0067">ATP-binding</keyword>
<dbReference type="EMBL" id="JBGBPQ010000015">
    <property type="protein sequence ID" value="KAL1510803.1"/>
    <property type="molecule type" value="Genomic_DNA"/>
</dbReference>
<dbReference type="SMART" id="SM00129">
    <property type="entry name" value="KISc"/>
    <property type="match status" value="1"/>
</dbReference>
<dbReference type="PROSITE" id="PS00411">
    <property type="entry name" value="KINESIN_MOTOR_1"/>
    <property type="match status" value="1"/>
</dbReference>
<dbReference type="Pfam" id="PF00225">
    <property type="entry name" value="Kinesin"/>
    <property type="match status" value="1"/>
</dbReference>
<dbReference type="SUPFAM" id="SSF52540">
    <property type="entry name" value="P-loop containing nucleoside triphosphate hydrolases"/>
    <property type="match status" value="1"/>
</dbReference>
<dbReference type="InterPro" id="IPR000225">
    <property type="entry name" value="Armadillo"/>
</dbReference>
<organism evidence="10 11">
    <name type="scientific">Prymnesium parvum</name>
    <name type="common">Toxic golden alga</name>
    <dbReference type="NCBI Taxonomy" id="97485"/>
    <lineage>
        <taxon>Eukaryota</taxon>
        <taxon>Haptista</taxon>
        <taxon>Haptophyta</taxon>
        <taxon>Prymnesiophyceae</taxon>
        <taxon>Prymnesiales</taxon>
        <taxon>Prymnesiaceae</taxon>
        <taxon>Prymnesium</taxon>
    </lineage>
</organism>
<accession>A0AB34J291</accession>
<feature type="coiled-coil region" evidence="7">
    <location>
        <begin position="335"/>
        <end position="427"/>
    </location>
</feature>
<feature type="compositionally biased region" description="Basic and acidic residues" evidence="8">
    <location>
        <begin position="647"/>
        <end position="659"/>
    </location>
</feature>
<evidence type="ECO:0000256" key="4">
    <source>
        <dbReference type="ARBA" id="ARBA00023054"/>
    </source>
</evidence>
<evidence type="ECO:0000259" key="9">
    <source>
        <dbReference type="PROSITE" id="PS50067"/>
    </source>
</evidence>
<dbReference type="InterPro" id="IPR019821">
    <property type="entry name" value="Kinesin_motor_CS"/>
</dbReference>
<evidence type="ECO:0000313" key="10">
    <source>
        <dbReference type="EMBL" id="KAL1510803.1"/>
    </source>
</evidence>
<dbReference type="PANTHER" id="PTHR47968:SF75">
    <property type="entry name" value="CENTROMERE-ASSOCIATED PROTEIN E"/>
    <property type="match status" value="1"/>
</dbReference>
<keyword evidence="5 6" id="KW-0505">Motor protein</keyword>
<feature type="binding site" evidence="6">
    <location>
        <begin position="89"/>
        <end position="96"/>
    </location>
    <ligand>
        <name>ATP</name>
        <dbReference type="ChEBI" id="CHEBI:30616"/>
    </ligand>
</feature>
<keyword evidence="11" id="KW-1185">Reference proteome</keyword>
<dbReference type="InterPro" id="IPR027640">
    <property type="entry name" value="Kinesin-like_fam"/>
</dbReference>
<dbReference type="InterPro" id="IPR027417">
    <property type="entry name" value="P-loop_NTPase"/>
</dbReference>
<protein>
    <recommendedName>
        <fullName evidence="9">Kinesin motor domain-containing protein</fullName>
    </recommendedName>
</protein>
<evidence type="ECO:0000256" key="2">
    <source>
        <dbReference type="ARBA" id="ARBA00022741"/>
    </source>
</evidence>
<evidence type="ECO:0000256" key="8">
    <source>
        <dbReference type="SAM" id="MobiDB-lite"/>
    </source>
</evidence>
<evidence type="ECO:0000313" key="11">
    <source>
        <dbReference type="Proteomes" id="UP001515480"/>
    </source>
</evidence>
<evidence type="ECO:0000256" key="7">
    <source>
        <dbReference type="SAM" id="Coils"/>
    </source>
</evidence>
<evidence type="ECO:0000256" key="3">
    <source>
        <dbReference type="ARBA" id="ARBA00022840"/>
    </source>
</evidence>
<gene>
    <name evidence="10" type="ORF">AB1Y20_007087</name>
</gene>
<comment type="caution">
    <text evidence="10">The sequence shown here is derived from an EMBL/GenBank/DDBJ whole genome shotgun (WGS) entry which is preliminary data.</text>
</comment>
<dbReference type="Gene3D" id="3.40.850.10">
    <property type="entry name" value="Kinesin motor domain"/>
    <property type="match status" value="1"/>
</dbReference>
<dbReference type="InterPro" id="IPR016024">
    <property type="entry name" value="ARM-type_fold"/>
</dbReference>
<dbReference type="InterPro" id="IPR036213">
    <property type="entry name" value="Calpain_III_sf"/>
</dbReference>
<dbReference type="SMART" id="SM00720">
    <property type="entry name" value="calpain_III"/>
    <property type="match status" value="1"/>
</dbReference>
<evidence type="ECO:0000256" key="6">
    <source>
        <dbReference type="PROSITE-ProRule" id="PRU00283"/>
    </source>
</evidence>
<dbReference type="GO" id="GO:0007018">
    <property type="term" value="P:microtubule-based movement"/>
    <property type="evidence" value="ECO:0007669"/>
    <property type="project" value="InterPro"/>
</dbReference>
<feature type="region of interest" description="Disordered" evidence="8">
    <location>
        <begin position="647"/>
        <end position="672"/>
    </location>
</feature>
<keyword evidence="4 7" id="KW-0175">Coiled coil</keyword>
<dbReference type="PROSITE" id="PS50067">
    <property type="entry name" value="KINESIN_MOTOR_2"/>
    <property type="match status" value="1"/>
</dbReference>
<dbReference type="Proteomes" id="UP001515480">
    <property type="component" value="Unassembled WGS sequence"/>
</dbReference>
<sequence>MLAPRNKVTRPRVYARLRPMFGRDAGKAELFTATPTSLEYRKDDGEICKYTFDRVFGVDAQQEDVFESIGDVALSSLRQGFNSTIIAYGQTGSGKTYSMEGAKDASGKYTSKGLIPRLFENVFKMFQSDPDIKSFEVAMQFVELYNEQLQDLLGKRKVVEVTSDPSGGYRSKDAVTHLCRSPEEAQHVYNKGCEMRATAATNMNEVSSRSHALLQLHVSWLDKKGKSFGVLNLVDLAGSEGMKKSGATGQNMKEGIKINLSLTKLALVVKCLAEGSAHIPFRESKLTMMLAKGLGGSNLLHIILALSNSRDQMAEGTSCLRFGQSCLSMTVNPNANKIEKEQAEMRAVIKEQMAEINELQSQNMELKRLLEEKTTAGKEVPDFMVAEYIAVNKDALREDIREQAQQIEELRAALEAKRREAALLKSDAESDGLADADDSLVGMDAQQRAEALEAREKQQMLQKVRHAAEVEQDVAAHEAELQQLMEIQRKLEEKLARSDEDRQMDERRIRAEMEEQAAAVRLEIEEKAAQMEAALRLAEQQEARREAERRKFEAELQEELRKKEETLRKEEELRRQMADASAAENEKLQRRMEELAAERAAQEAEIARANKETARLALVEAEAREARQAKERQEAELEAMRAQIKRMAEEQQQRADELQKLGPPGLQSGKSGFFGSYDPVPVMIRKVAKRHERAGNSGRKGDLKAVQRIIETLPVLSACNDLRALTELDPANRTLFQSLGGIRRMIDYLNPTGPQAPYATHVARTLPCVMDADARIIFHEYASGSDFDGQVRFKYLLTLLLSSDPDDKEHACLAIAAVAQDSISNRSAFFEHGISSQVLQVLQECCRAQVPRQRLQRVTVLALSELAHDFEPFKSALRDAGGVPMLLALLTPSTDPFVIKETLQLLGRITQNNTGIQADLQQYNAVDVYSQLLFAQDLLHDVTISELAALALVNLVSEVPASLAAVERHPQYATIRFDLLASMARALTSSMLRSNEESQVLPGSESFRFWGHAVSGEWGETTSGGDRMHTSFPDNPQFLVRAPKGTNLCIVLQDTLEEKRQREKTKSRPLFLRLCVVEASRATFESRHKMLDINSSGWRHANVDGEGAVVLEPGVLGSVNVAKTREVVMRCTIRSCGPESAWVIVPHVGCQHQHSQFALTVFADQQVSIEGELLPWQRRVISSSWSPLCSSPNSIADIAWRNSPQFQLINMGASRSPVHAMLSYAERDDELSKRHLQPVDKGPALGASSSPTIALYVMKANLPDKRFVGALSPQVENYVSHSLVTNSWCVQTKWDLDPGDVYALIAVMSESPKHQVPLRLTIYYPPELEFASIVAKPLSTSAEYYCSVVKGATDDTGCAKLDLTPQESGSVQATLVVDAMGNDAVFCSIATYSSDGVLHKQTSTFSQRSAVLTTAFPAGSGSYSMKAKFITQRQDPVRGQQIRILLYSTRPMQASAAVGQKLALDYEASNSFVSRSTAGAIDYGEEVSAEHALASVRAHKEDEAELDASPAVIYEVMNELEQQRDTLYSFTRSQLNDEPPAILESLRRQNEELRREQQTLQEDLAKAQAELASRVPNTPRMPPPPAEARPPPISKLVETNGKSSAGVDKKAVEEMKAKTAQLMQEIDSLRGQLLSKDTEIQAERARAQRAADEKQLAIEQANAAIQQRQHADQVQQKAMPPPPSNVTTSDADARIADIQAMLQRQQEALKLAEALEQKVQNVEAENARLRAQPARPPPPPSSSACVVQ</sequence>
<comment type="similarity">
    <text evidence="1">Belongs to the TRAFAC class myosin-kinesin ATPase superfamily. Kinesin family. Ungrouped subfamily.</text>
</comment>
<dbReference type="GO" id="GO:0005524">
    <property type="term" value="F:ATP binding"/>
    <property type="evidence" value="ECO:0007669"/>
    <property type="project" value="UniProtKB-UniRule"/>
</dbReference>
<dbReference type="SUPFAM" id="SSF48371">
    <property type="entry name" value="ARM repeat"/>
    <property type="match status" value="1"/>
</dbReference>
<evidence type="ECO:0000256" key="1">
    <source>
        <dbReference type="ARBA" id="ARBA00010103"/>
    </source>
</evidence>
<feature type="domain" description="Kinesin motor" evidence="9">
    <location>
        <begin position="10"/>
        <end position="329"/>
    </location>
</feature>
<dbReference type="GO" id="GO:0003777">
    <property type="term" value="F:microtubule motor activity"/>
    <property type="evidence" value="ECO:0007669"/>
    <property type="project" value="InterPro"/>
</dbReference>
<dbReference type="Gene3D" id="1.25.10.10">
    <property type="entry name" value="Leucine-rich Repeat Variant"/>
    <property type="match status" value="1"/>
</dbReference>
<dbReference type="PANTHER" id="PTHR47968">
    <property type="entry name" value="CENTROMERE PROTEIN E"/>
    <property type="match status" value="1"/>
</dbReference>
<name>A0AB34J291_PRYPA</name>
<reference evidence="10 11" key="1">
    <citation type="journal article" date="2024" name="Science">
        <title>Giant polyketide synthase enzymes in the biosynthesis of giant marine polyether toxins.</title>
        <authorList>
            <person name="Fallon T.R."/>
            <person name="Shende V.V."/>
            <person name="Wierzbicki I.H."/>
            <person name="Pendleton A.L."/>
            <person name="Watervoot N.F."/>
            <person name="Auber R.P."/>
            <person name="Gonzalez D.J."/>
            <person name="Wisecaver J.H."/>
            <person name="Moore B.S."/>
        </authorList>
    </citation>
    <scope>NUCLEOTIDE SEQUENCE [LARGE SCALE GENOMIC DNA]</scope>
    <source>
        <strain evidence="10 11">12B1</strain>
    </source>
</reference>
<dbReference type="InterPro" id="IPR022683">
    <property type="entry name" value="Calpain_III"/>
</dbReference>
<dbReference type="SMART" id="SM00185">
    <property type="entry name" value="ARM"/>
    <property type="match status" value="3"/>
</dbReference>
<dbReference type="InterPro" id="IPR011989">
    <property type="entry name" value="ARM-like"/>
</dbReference>
<dbReference type="InterPro" id="IPR001752">
    <property type="entry name" value="Kinesin_motor_dom"/>
</dbReference>
<dbReference type="Gene3D" id="2.60.120.380">
    <property type="match status" value="1"/>
</dbReference>
<dbReference type="SUPFAM" id="SSF49758">
    <property type="entry name" value="Calpain large subunit, middle domain (domain III)"/>
    <property type="match status" value="1"/>
</dbReference>
<dbReference type="GO" id="GO:0008017">
    <property type="term" value="F:microtubule binding"/>
    <property type="evidence" value="ECO:0007669"/>
    <property type="project" value="InterPro"/>
</dbReference>